<dbReference type="GO" id="GO:0016301">
    <property type="term" value="F:kinase activity"/>
    <property type="evidence" value="ECO:0007669"/>
    <property type="project" value="UniProtKB-KW"/>
</dbReference>
<reference evidence="12 13" key="1">
    <citation type="submission" date="2023-06" db="EMBL/GenBank/DDBJ databases">
        <authorList>
            <person name="Ham H."/>
            <person name="Park D.S."/>
        </authorList>
    </citation>
    <scope>NUCLEOTIDE SEQUENCE [LARGE SCALE GENOMIC DNA]</scope>
    <source>
        <strain evidence="12 13">KACC 17005</strain>
    </source>
</reference>
<dbReference type="Gene3D" id="3.30.565.10">
    <property type="entry name" value="Histidine kinase-like ATPase, C-terminal domain"/>
    <property type="match status" value="1"/>
</dbReference>
<organism evidence="12 13">
    <name type="scientific">Paracidovorax citrulli</name>
    <name type="common">Acidovorax citrulli</name>
    <dbReference type="NCBI Taxonomy" id="80869"/>
    <lineage>
        <taxon>Bacteria</taxon>
        <taxon>Pseudomonadati</taxon>
        <taxon>Pseudomonadota</taxon>
        <taxon>Betaproteobacteria</taxon>
        <taxon>Burkholderiales</taxon>
        <taxon>Comamonadaceae</taxon>
        <taxon>Paracidovorax</taxon>
    </lineage>
</organism>
<dbReference type="EMBL" id="CP127363">
    <property type="protein sequence ID" value="WIY49239.1"/>
    <property type="molecule type" value="Genomic_DNA"/>
</dbReference>
<name>A0ABY9AQZ3_PARCI</name>
<keyword evidence="8" id="KW-0067">ATP-binding</keyword>
<evidence type="ECO:0000313" key="12">
    <source>
        <dbReference type="EMBL" id="WIY49239.1"/>
    </source>
</evidence>
<dbReference type="Gene3D" id="1.10.287.130">
    <property type="match status" value="1"/>
</dbReference>
<evidence type="ECO:0000256" key="3">
    <source>
        <dbReference type="ARBA" id="ARBA00012438"/>
    </source>
</evidence>
<evidence type="ECO:0000256" key="1">
    <source>
        <dbReference type="ARBA" id="ARBA00000085"/>
    </source>
</evidence>
<dbReference type="InterPro" id="IPR003661">
    <property type="entry name" value="HisK_dim/P_dom"/>
</dbReference>
<dbReference type="SUPFAM" id="SSF55874">
    <property type="entry name" value="ATPase domain of HSP90 chaperone/DNA topoisomerase II/histidine kinase"/>
    <property type="match status" value="1"/>
</dbReference>
<keyword evidence="4" id="KW-0597">Phosphoprotein</keyword>
<keyword evidence="13" id="KW-1185">Reference proteome</keyword>
<evidence type="ECO:0000256" key="10">
    <source>
        <dbReference type="SAM" id="Phobius"/>
    </source>
</evidence>
<keyword evidence="5" id="KW-0808">Transferase</keyword>
<sequence>MASAPQRPAARIPSLTRRLVLWTLGALLVVWATFVGVAYLTGIEEADELTDGHLASVAALLLNLRPGETVDPADATQRAPTPWLRAHDYQQSLNVVQWDASGRLLSHSGEAPLPPFDVPEGFATLHLGQKSTPWRSFSQWDGPRSRKVAVLLDLQERDDLAEDIAAQMVQPGLWLLPVVMLVLGFAVRRGLRPLYTLSHDVAALDVAGAGRLSTGETPREFESVVASINTLLDRQQEALVRERRLANEVAHELRTPLSSIVLQARALGGGLDGPAQAEALARIGQDALRAGHVLNQLLALARASRTRLHELEAELDLAALARSVAADFAQAAWQHGAALGVAADVPVPVRGNAVLLDMALRNLVENALRHTPAGTRVEIQAGPLGAGGGWLQVCDDGRRATEPGNASTAVPGALEGARGAGNARAPVDSLHLGHEIIARVAEAHGGRFAEAAAPAPFTTCYRVELRTAAGAGAPG</sequence>
<dbReference type="InterPro" id="IPR050428">
    <property type="entry name" value="TCS_sensor_his_kinase"/>
</dbReference>
<feature type="domain" description="Histidine kinase" evidence="11">
    <location>
        <begin position="248"/>
        <end position="469"/>
    </location>
</feature>
<evidence type="ECO:0000256" key="7">
    <source>
        <dbReference type="ARBA" id="ARBA00022777"/>
    </source>
</evidence>
<dbReference type="PANTHER" id="PTHR45436">
    <property type="entry name" value="SENSOR HISTIDINE KINASE YKOH"/>
    <property type="match status" value="1"/>
</dbReference>
<dbReference type="CDD" id="cd00082">
    <property type="entry name" value="HisKA"/>
    <property type="match status" value="1"/>
</dbReference>
<evidence type="ECO:0000313" key="13">
    <source>
        <dbReference type="Proteomes" id="UP001242732"/>
    </source>
</evidence>
<keyword evidence="7 12" id="KW-0418">Kinase</keyword>
<evidence type="ECO:0000256" key="5">
    <source>
        <dbReference type="ARBA" id="ARBA00022679"/>
    </source>
</evidence>
<keyword evidence="6" id="KW-0547">Nucleotide-binding</keyword>
<keyword evidence="9" id="KW-0902">Two-component regulatory system</keyword>
<dbReference type="EC" id="2.7.13.3" evidence="3"/>
<keyword evidence="10" id="KW-1133">Transmembrane helix</keyword>
<evidence type="ECO:0000256" key="6">
    <source>
        <dbReference type="ARBA" id="ARBA00022741"/>
    </source>
</evidence>
<evidence type="ECO:0000256" key="4">
    <source>
        <dbReference type="ARBA" id="ARBA00022553"/>
    </source>
</evidence>
<evidence type="ECO:0000259" key="11">
    <source>
        <dbReference type="PROSITE" id="PS50109"/>
    </source>
</evidence>
<dbReference type="InterPro" id="IPR036097">
    <property type="entry name" value="HisK_dim/P_sf"/>
</dbReference>
<dbReference type="InterPro" id="IPR036890">
    <property type="entry name" value="HATPase_C_sf"/>
</dbReference>
<dbReference type="Pfam" id="PF00512">
    <property type="entry name" value="HisKA"/>
    <property type="match status" value="1"/>
</dbReference>
<evidence type="ECO:0000256" key="2">
    <source>
        <dbReference type="ARBA" id="ARBA00004141"/>
    </source>
</evidence>
<evidence type="ECO:0000256" key="9">
    <source>
        <dbReference type="ARBA" id="ARBA00023012"/>
    </source>
</evidence>
<evidence type="ECO:0000256" key="8">
    <source>
        <dbReference type="ARBA" id="ARBA00022840"/>
    </source>
</evidence>
<dbReference type="Proteomes" id="UP001242732">
    <property type="component" value="Chromosome"/>
</dbReference>
<comment type="catalytic activity">
    <reaction evidence="1">
        <text>ATP + protein L-histidine = ADP + protein N-phospho-L-histidine.</text>
        <dbReference type="EC" id="2.7.13.3"/>
    </reaction>
</comment>
<dbReference type="PROSITE" id="PS50109">
    <property type="entry name" value="HIS_KIN"/>
    <property type="match status" value="1"/>
</dbReference>
<dbReference type="RefSeq" id="WP_011797582.1">
    <property type="nucleotide sequence ID" value="NZ_CP023687.1"/>
</dbReference>
<gene>
    <name evidence="12" type="ORF">QRO08_01260</name>
</gene>
<accession>A0ABY9AQZ3</accession>
<keyword evidence="10" id="KW-0472">Membrane</keyword>
<dbReference type="SMART" id="SM00388">
    <property type="entry name" value="HisKA"/>
    <property type="match status" value="1"/>
</dbReference>
<dbReference type="GeneID" id="79789567"/>
<protein>
    <recommendedName>
        <fullName evidence="3">histidine kinase</fullName>
        <ecNumber evidence="3">2.7.13.3</ecNumber>
    </recommendedName>
</protein>
<feature type="transmembrane region" description="Helical" evidence="10">
    <location>
        <begin position="20"/>
        <end position="40"/>
    </location>
</feature>
<dbReference type="InterPro" id="IPR005467">
    <property type="entry name" value="His_kinase_dom"/>
</dbReference>
<dbReference type="PANTHER" id="PTHR45436:SF14">
    <property type="entry name" value="SENSOR PROTEIN QSEC"/>
    <property type="match status" value="1"/>
</dbReference>
<proteinExistence type="predicted"/>
<keyword evidence="10" id="KW-0812">Transmembrane</keyword>
<comment type="subcellular location">
    <subcellularLocation>
        <location evidence="2">Membrane</location>
        <topology evidence="2">Multi-pass membrane protein</topology>
    </subcellularLocation>
</comment>
<dbReference type="SUPFAM" id="SSF47384">
    <property type="entry name" value="Homodimeric domain of signal transducing histidine kinase"/>
    <property type="match status" value="1"/>
</dbReference>